<dbReference type="RefSeq" id="XP_024750077.1">
    <property type="nucleotide sequence ID" value="XM_024898440.1"/>
</dbReference>
<dbReference type="Pfam" id="PF08240">
    <property type="entry name" value="ADH_N"/>
    <property type="match status" value="1"/>
</dbReference>
<dbReference type="SUPFAM" id="SSF50129">
    <property type="entry name" value="GroES-like"/>
    <property type="match status" value="1"/>
</dbReference>
<organism evidence="11 12">
    <name type="scientific">Trichoderma citrinoviride</name>
    <dbReference type="NCBI Taxonomy" id="58853"/>
    <lineage>
        <taxon>Eukaryota</taxon>
        <taxon>Fungi</taxon>
        <taxon>Dikarya</taxon>
        <taxon>Ascomycota</taxon>
        <taxon>Pezizomycotina</taxon>
        <taxon>Sordariomycetes</taxon>
        <taxon>Hypocreomycetidae</taxon>
        <taxon>Hypocreales</taxon>
        <taxon>Hypocreaceae</taxon>
        <taxon>Trichoderma</taxon>
    </lineage>
</organism>
<dbReference type="Gene3D" id="3.40.50.720">
    <property type="entry name" value="NAD(P)-binding Rossmann-like Domain"/>
    <property type="match status" value="2"/>
</dbReference>
<dbReference type="Gene3D" id="3.40.47.10">
    <property type="match status" value="1"/>
</dbReference>
<dbReference type="SMART" id="SM00823">
    <property type="entry name" value="PKS_PP"/>
    <property type="match status" value="1"/>
</dbReference>
<dbReference type="Pfam" id="PF08659">
    <property type="entry name" value="KR"/>
    <property type="match status" value="1"/>
</dbReference>
<evidence type="ECO:0000259" key="10">
    <source>
        <dbReference type="PROSITE" id="PS52019"/>
    </source>
</evidence>
<sequence>MAKSDQGAPEPIAIIGFACRLPGGNYSPHQLWDFLERGEIAWNGVPPTRFNLAGHYDGSMKPKTMRQPGGMFLKDIDLADFDAGFFEVGTGEATAMDPNQRQILEVVYEGLENAGIPMDKLDNQVVGCYVGSYGVDYADMASRDPEDRPLGNVVGIARCVMANRISHFLNLKGPSITLDTACSGSLVGLDLACQNLRSGTIKMGIVATSNLYMSPEHVIDAGNVGGAHSPTALCHTFDLAADGYVKAEAVSTAIVKRLSDAIRDRDPIRGIVLGTASNHNGRTAGIASPNAESQALAIRAAYANAGITDFSQTTFLECHGTGTQAGDANEVRGIASVFAAGRSDDKPLIIGSIKSNVGHSEPAAGLSGLMKAIMSIEKGAIPGNPTFITPNPKIDFAAAKVKVSRVLVKWPEDAPRRASINSFGIGGSNAHAIVQQVDPLDAVNHTSSYIDVEKDFDADNHEASRPSVLVLSANDAASLSANIKAFCTHLINPRVKSAGHDSSTAPFVTTTTTDIREDDFTMSKSGSQPPKIGFIFTGQGAQWAQMGKDLLEMFPWTRAILEGLDQVLQAQPDPPAWSLFSELTEPRSAKHMRQPDISQTLVTALQLCIFAVLESWNIKPTSVVGHSSGECAAAYAAGWLDRAGALKAAYYRGRAAINRASESEKEVGMLAVGLGAEGVAEFLEEHKESVSIACYNSPNSLTLSGKKPALEDIASKIKAAGHFARMLLVDMAYHSKFMDITGEEYRRLLETDDEFLPLANSSSGVSMFSSVAGARKKTPADSSYWLANMSSPVRFDDALKEMITQDSPTLLVEIGPSGALAGPVAQILKALPNGKDVTYCSSWSRGSNAGKSLFDVAGRIYATGGPINLSLVNDYRDTVRTIIDLPNYSWNHSVKYWHESAASKDWRFRKFPVHDLLGSKVPGIPWTSPVWRHTLNVANVPWILDHKMGGDAIMPGAGFLTLGLEALYQKHCALNEKEAPASANELCYRFRNVRFNRAMVLEEGKDVRLILSLSQVPGSKEWHEFRISTTEADVEVEHCFGLVRIQDPVNEKLDDIAPLEHPQNAKQWYKAEAEIGMDFGPDFQKLISIEATSGLRSCRTLMSLAPPSSKWSPQSYYPVHPAALDGCFQTPIPANAVGERVNVRDVMIPAMFDDVLINSVPSRLHEGVSYATSVYSGRGRPDQDKSWKANSSIYDSATGKLVVRVTGINYVKLDVAPKPDPHVFDRISWQPDISLLTQDQMMYLDVEKAQTMIDRVIDLIAHKKPALKILEVHLEETDTSCLWFGAGNSPARAAYSRYDFASTDAKALVAVQAKHEGADGTSFSVVKPDIEGLGIPAEVIYDLVIVKSSIKVQLETDEAMRNLKPLLAADGLTLVNQSPQSPGTPPTSWGSDGDRPSSSLDSTASDLEASKTAQDDVGSLERFSRRRRERIHEPSPILTIAATDDGSLGFLSRNPTKTAPSTSRHRLLVASLKGTSKPALGPSLLATLSASGWEIIQQTYPFPPVPAGTVVLIVDELSHHVLRHASEPQWEAIKALVTSGNPLLWVTKGSQHPVTDPDNALVHGLFRVARQEDQSLKLTTLGVQSSTSRATEWAIDRVLQLLAQDASPETQYMERDGVLHIQRLIPDAAVNDFKRAEVEGLEPVSKPFHNNEAQIMLRTERIGTLQSLTWCETDVEELPLEPGWVEVEVRAGGVNFKDVAITMGIVADNEYTIGVECAGPIRRIGSNVTRFKVGDRVCVLKPGTYANRAHAEADRCHLIPDTMTYEEAATIPSVYLCSLYSLYHLADIQEGQSVLIHSATGGVGIACIGLARYRKAEIYVTVGTEEKREFLEKNYGIPRSRMYSSRSTDFASEIIRETDGRGVDVIVNSLTGELLDASWRIVADGGIMVEIGKRDIIDRNTLAMEPFDRNCSFRAVDMSYGKHMDEKKVAKLFEELFALIKAGHLQPIHPVTIFGFNQIPAALAHIRAGRHMGKIIISNQQTEDLQVPVRPAVRKLKLLPDVSYLVVGGLRGACGTLIVHMAQHGARHIVVNNRSGIQDDASAKIVRDCLSHGCVVTEARGDVGDYEVVSGIFKDTVPRIAGVVHGPMVLNDKPYENMTVDDYHSTLHAKVNGAWNLHRASTQVLKQPLDFFTMLSSISGIVGRKGQANYAAANTFLDAFASYRQLQGLRANAADLGMIVDVGHIADDETGLEDKFDKTRWIPVNEAMLRRILTYSILQQDPNTQLNKESSTQIITGISYPLSLDEAHLVYDARFSYLYAGRGRQVGPDTSGDTSDKGDQALRTFQVMHKAEADTSSMVNACVEALSGQFAKILQLLGPVEPGKPLMAYGLDSLSAIELRNWTRAKMGVELTTLDIINASSLIALGEKVVSKLTQSEDASK</sequence>
<dbReference type="InterPro" id="IPR020841">
    <property type="entry name" value="PKS_Beta-ketoAc_synthase_dom"/>
</dbReference>
<name>A0A2T4BBQ9_9HYPO</name>
<keyword evidence="5" id="KW-0511">Multifunctional enzyme</keyword>
<protein>
    <submittedName>
        <fullName evidence="11">Beta-ketoacyl synthase domain-containing protein</fullName>
    </submittedName>
</protein>
<dbReference type="InterPro" id="IPR020843">
    <property type="entry name" value="ER"/>
</dbReference>
<dbReference type="InterPro" id="IPR049551">
    <property type="entry name" value="PKS_DH_C"/>
</dbReference>
<feature type="compositionally biased region" description="Polar residues" evidence="7">
    <location>
        <begin position="1396"/>
        <end position="1405"/>
    </location>
</feature>
<dbReference type="PANTHER" id="PTHR43775:SF18">
    <property type="entry name" value="ENZYME, PUTATIVE (JCVI)-RELATED"/>
    <property type="match status" value="1"/>
</dbReference>
<dbReference type="PROSITE" id="PS50075">
    <property type="entry name" value="CARRIER"/>
    <property type="match status" value="1"/>
</dbReference>
<evidence type="ECO:0000259" key="8">
    <source>
        <dbReference type="PROSITE" id="PS50075"/>
    </source>
</evidence>
<dbReference type="Pfam" id="PF02801">
    <property type="entry name" value="Ketoacyl-synt_C"/>
    <property type="match status" value="1"/>
</dbReference>
<dbReference type="Pfam" id="PF00550">
    <property type="entry name" value="PP-binding"/>
    <property type="match status" value="1"/>
</dbReference>
<dbReference type="Gene3D" id="1.10.1200.10">
    <property type="entry name" value="ACP-like"/>
    <property type="match status" value="1"/>
</dbReference>
<dbReference type="PROSITE" id="PS52019">
    <property type="entry name" value="PKS_MFAS_DH"/>
    <property type="match status" value="1"/>
</dbReference>
<dbReference type="GO" id="GO:0031177">
    <property type="term" value="F:phosphopantetheine binding"/>
    <property type="evidence" value="ECO:0007669"/>
    <property type="project" value="InterPro"/>
</dbReference>
<dbReference type="SMART" id="SM00825">
    <property type="entry name" value="PKS_KS"/>
    <property type="match status" value="1"/>
</dbReference>
<dbReference type="Pfam" id="PF00698">
    <property type="entry name" value="Acyl_transf_1"/>
    <property type="match status" value="1"/>
</dbReference>
<dbReference type="InterPro" id="IPR050091">
    <property type="entry name" value="PKS_NRPS_Biosynth_Enz"/>
</dbReference>
<evidence type="ECO:0000256" key="5">
    <source>
        <dbReference type="ARBA" id="ARBA00023268"/>
    </source>
</evidence>
<dbReference type="SUPFAM" id="SSF47336">
    <property type="entry name" value="ACP-like"/>
    <property type="match status" value="1"/>
</dbReference>
<dbReference type="InterPro" id="IPR032821">
    <property type="entry name" value="PKS_assoc"/>
</dbReference>
<dbReference type="OrthoDB" id="329835at2759"/>
<keyword evidence="1" id="KW-0596">Phosphopantetheine</keyword>
<feature type="domain" description="Carrier" evidence="8">
    <location>
        <begin position="2297"/>
        <end position="2373"/>
    </location>
</feature>
<dbReference type="Pfam" id="PF00109">
    <property type="entry name" value="ketoacyl-synt"/>
    <property type="match status" value="1"/>
</dbReference>
<feature type="active site" description="Proton donor; for dehydratase activity" evidence="6">
    <location>
        <position position="1125"/>
    </location>
</feature>
<dbReference type="InterPro" id="IPR036736">
    <property type="entry name" value="ACP-like_sf"/>
</dbReference>
<dbReference type="SUPFAM" id="SSF51735">
    <property type="entry name" value="NAD(P)-binding Rossmann-fold domains"/>
    <property type="match status" value="3"/>
</dbReference>
<dbReference type="InterPro" id="IPR014030">
    <property type="entry name" value="Ketoacyl_synth_N"/>
</dbReference>
<dbReference type="GO" id="GO:1901336">
    <property type="term" value="P:lactone biosynthetic process"/>
    <property type="evidence" value="ECO:0007669"/>
    <property type="project" value="UniProtKB-ARBA"/>
</dbReference>
<dbReference type="GO" id="GO:0006633">
    <property type="term" value="P:fatty acid biosynthetic process"/>
    <property type="evidence" value="ECO:0007669"/>
    <property type="project" value="TreeGrafter"/>
</dbReference>
<reference evidence="12" key="1">
    <citation type="submission" date="2016-07" db="EMBL/GenBank/DDBJ databases">
        <title>Multiple horizontal gene transfer events from other fungi enriched the ability of initially mycotrophic Trichoderma (Ascomycota) to feed on dead plant biomass.</title>
        <authorList>
            <consortium name="DOE Joint Genome Institute"/>
            <person name="Atanasova L."/>
            <person name="Chenthamara K."/>
            <person name="Zhang J."/>
            <person name="Grujic M."/>
            <person name="Henrissat B."/>
            <person name="Kuo A."/>
            <person name="Aerts A."/>
            <person name="Salamov A."/>
            <person name="Lipzen A."/>
            <person name="Labutti K."/>
            <person name="Barry K."/>
            <person name="Miao Y."/>
            <person name="Rahimi M.J."/>
            <person name="Shen Q."/>
            <person name="Grigoriev I.V."/>
            <person name="Kubicek C.P."/>
            <person name="Druzhinina I.S."/>
        </authorList>
    </citation>
    <scope>NUCLEOTIDE SEQUENCE [LARGE SCALE GENOMIC DNA]</scope>
    <source>
        <strain evidence="12">TUCIM 6016</strain>
    </source>
</reference>
<dbReference type="Gene3D" id="3.90.180.10">
    <property type="entry name" value="Medium-chain alcohol dehydrogenases, catalytic domain"/>
    <property type="match status" value="1"/>
</dbReference>
<dbReference type="InterPro" id="IPR011032">
    <property type="entry name" value="GroES-like_sf"/>
</dbReference>
<evidence type="ECO:0000313" key="12">
    <source>
        <dbReference type="Proteomes" id="UP000241546"/>
    </source>
</evidence>
<proteinExistence type="predicted"/>
<dbReference type="Pfam" id="PF16197">
    <property type="entry name" value="KAsynt_C_assoc"/>
    <property type="match status" value="1"/>
</dbReference>
<dbReference type="GO" id="GO:0004312">
    <property type="term" value="F:fatty acid synthase activity"/>
    <property type="evidence" value="ECO:0007669"/>
    <property type="project" value="TreeGrafter"/>
</dbReference>
<evidence type="ECO:0000256" key="4">
    <source>
        <dbReference type="ARBA" id="ARBA00023002"/>
    </source>
</evidence>
<dbReference type="InterPro" id="IPR013968">
    <property type="entry name" value="PKS_KR"/>
</dbReference>
<feature type="active site" description="Proton acceptor; for dehydratase activity" evidence="6">
    <location>
        <position position="946"/>
    </location>
</feature>
<dbReference type="PROSITE" id="PS52004">
    <property type="entry name" value="KS3_2"/>
    <property type="match status" value="1"/>
</dbReference>
<dbReference type="Proteomes" id="UP000241546">
    <property type="component" value="Unassembled WGS sequence"/>
</dbReference>
<evidence type="ECO:0000313" key="11">
    <source>
        <dbReference type="EMBL" id="PTB66757.1"/>
    </source>
</evidence>
<dbReference type="InterPro" id="IPR016036">
    <property type="entry name" value="Malonyl_transacylase_ACP-bd"/>
</dbReference>
<dbReference type="InterPro" id="IPR016039">
    <property type="entry name" value="Thiolase-like"/>
</dbReference>
<dbReference type="GO" id="GO:0044550">
    <property type="term" value="P:secondary metabolite biosynthetic process"/>
    <property type="evidence" value="ECO:0007669"/>
    <property type="project" value="TreeGrafter"/>
</dbReference>
<dbReference type="InterPro" id="IPR013154">
    <property type="entry name" value="ADH-like_N"/>
</dbReference>
<dbReference type="InterPro" id="IPR009081">
    <property type="entry name" value="PP-bd_ACP"/>
</dbReference>
<dbReference type="Gene3D" id="3.40.366.10">
    <property type="entry name" value="Malonyl-Coenzyme A Acyl Carrier Protein, domain 2"/>
    <property type="match status" value="1"/>
</dbReference>
<evidence type="ECO:0000259" key="9">
    <source>
        <dbReference type="PROSITE" id="PS52004"/>
    </source>
</evidence>
<feature type="region of interest" description="C-terminal hotdog fold" evidence="6">
    <location>
        <begin position="1060"/>
        <end position="1219"/>
    </location>
</feature>
<dbReference type="InterPro" id="IPR020806">
    <property type="entry name" value="PKS_PP-bd"/>
</dbReference>
<dbReference type="Pfam" id="PF23114">
    <property type="entry name" value="NAD-bd_HRPKS_sdrA"/>
    <property type="match status" value="1"/>
</dbReference>
<evidence type="ECO:0000256" key="7">
    <source>
        <dbReference type="SAM" id="MobiDB-lite"/>
    </source>
</evidence>
<dbReference type="GeneID" id="36606558"/>
<evidence type="ECO:0000256" key="1">
    <source>
        <dbReference type="ARBA" id="ARBA00022450"/>
    </source>
</evidence>
<dbReference type="SMART" id="SM00826">
    <property type="entry name" value="PKS_DH"/>
    <property type="match status" value="1"/>
</dbReference>
<dbReference type="InterPro" id="IPR001227">
    <property type="entry name" value="Ac_transferase_dom_sf"/>
</dbReference>
<dbReference type="Pfam" id="PF21089">
    <property type="entry name" value="PKS_DH_N"/>
    <property type="match status" value="1"/>
</dbReference>
<feature type="domain" description="PKS/mFAS DH" evidence="10">
    <location>
        <begin position="914"/>
        <end position="1219"/>
    </location>
</feature>
<dbReference type="InterPro" id="IPR042104">
    <property type="entry name" value="PKS_dehydratase_sf"/>
</dbReference>
<dbReference type="SMART" id="SM00827">
    <property type="entry name" value="PKS_AT"/>
    <property type="match status" value="1"/>
</dbReference>
<evidence type="ECO:0000256" key="6">
    <source>
        <dbReference type="PROSITE-ProRule" id="PRU01363"/>
    </source>
</evidence>
<keyword evidence="4" id="KW-0560">Oxidoreductase</keyword>
<dbReference type="InterPro" id="IPR014043">
    <property type="entry name" value="Acyl_transferase_dom"/>
</dbReference>
<dbReference type="InterPro" id="IPR014031">
    <property type="entry name" value="Ketoacyl_synth_C"/>
</dbReference>
<dbReference type="PANTHER" id="PTHR43775">
    <property type="entry name" value="FATTY ACID SYNTHASE"/>
    <property type="match status" value="1"/>
</dbReference>
<dbReference type="Pfam" id="PF13602">
    <property type="entry name" value="ADH_zinc_N_2"/>
    <property type="match status" value="1"/>
</dbReference>
<keyword evidence="12" id="KW-1185">Reference proteome</keyword>
<feature type="compositionally biased region" description="Low complexity" evidence="7">
    <location>
        <begin position="1377"/>
        <end position="1391"/>
    </location>
</feature>
<dbReference type="InterPro" id="IPR049552">
    <property type="entry name" value="PKS_DH_N"/>
</dbReference>
<dbReference type="CDD" id="cd05195">
    <property type="entry name" value="enoyl_red"/>
    <property type="match status" value="1"/>
</dbReference>
<evidence type="ECO:0000256" key="3">
    <source>
        <dbReference type="ARBA" id="ARBA00022679"/>
    </source>
</evidence>
<dbReference type="Pfam" id="PF14765">
    <property type="entry name" value="PS-DH"/>
    <property type="match status" value="1"/>
</dbReference>
<dbReference type="SUPFAM" id="SSF55048">
    <property type="entry name" value="Probable ACP-binding domain of malonyl-CoA ACP transacylase"/>
    <property type="match status" value="1"/>
</dbReference>
<dbReference type="SUPFAM" id="SSF53901">
    <property type="entry name" value="Thiolase-like"/>
    <property type="match status" value="1"/>
</dbReference>
<dbReference type="SMART" id="SM00822">
    <property type="entry name" value="PKS_KR"/>
    <property type="match status" value="1"/>
</dbReference>
<dbReference type="FunFam" id="3.40.50.720:FF:000209">
    <property type="entry name" value="Polyketide synthase Pks12"/>
    <property type="match status" value="1"/>
</dbReference>
<dbReference type="EMBL" id="KZ680212">
    <property type="protein sequence ID" value="PTB66757.1"/>
    <property type="molecule type" value="Genomic_DNA"/>
</dbReference>
<dbReference type="InterPro" id="IPR056501">
    <property type="entry name" value="NAD-bd_HRPKS_sdrA"/>
</dbReference>
<accession>A0A2T4BBQ9</accession>
<dbReference type="SMART" id="SM00829">
    <property type="entry name" value="PKS_ER"/>
    <property type="match status" value="1"/>
</dbReference>
<dbReference type="InterPro" id="IPR036291">
    <property type="entry name" value="NAD(P)-bd_dom_sf"/>
</dbReference>
<evidence type="ECO:0000256" key="2">
    <source>
        <dbReference type="ARBA" id="ARBA00022553"/>
    </source>
</evidence>
<feature type="region of interest" description="Disordered" evidence="7">
    <location>
        <begin position="1374"/>
        <end position="1428"/>
    </location>
</feature>
<keyword evidence="3" id="KW-0808">Transferase</keyword>
<dbReference type="Gene3D" id="3.10.129.110">
    <property type="entry name" value="Polyketide synthase dehydratase"/>
    <property type="match status" value="1"/>
</dbReference>
<dbReference type="InterPro" id="IPR016035">
    <property type="entry name" value="Acyl_Trfase/lysoPLipase"/>
</dbReference>
<dbReference type="GO" id="GO:0016491">
    <property type="term" value="F:oxidoreductase activity"/>
    <property type="evidence" value="ECO:0007669"/>
    <property type="project" value="UniProtKB-KW"/>
</dbReference>
<feature type="domain" description="Ketosynthase family 3 (KS3)" evidence="9">
    <location>
        <begin position="9"/>
        <end position="436"/>
    </location>
</feature>
<dbReference type="InterPro" id="IPR057326">
    <property type="entry name" value="KR_dom"/>
</dbReference>
<dbReference type="InterPro" id="IPR049900">
    <property type="entry name" value="PKS_mFAS_DH"/>
</dbReference>
<keyword evidence="2" id="KW-0597">Phosphoprotein</keyword>
<feature type="region of interest" description="N-terminal hotdog fold" evidence="6">
    <location>
        <begin position="914"/>
        <end position="1050"/>
    </location>
</feature>
<dbReference type="SUPFAM" id="SSF52151">
    <property type="entry name" value="FabD/lysophospholipase-like"/>
    <property type="match status" value="1"/>
</dbReference>
<gene>
    <name evidence="11" type="ORF">BBK36DRAFT_65461</name>
</gene>
<dbReference type="CDD" id="cd00833">
    <property type="entry name" value="PKS"/>
    <property type="match status" value="1"/>
</dbReference>
<dbReference type="InterPro" id="IPR020807">
    <property type="entry name" value="PKS_DH"/>
</dbReference>